<evidence type="ECO:0000256" key="4">
    <source>
        <dbReference type="ARBA" id="ARBA00023002"/>
    </source>
</evidence>
<evidence type="ECO:0000256" key="3">
    <source>
        <dbReference type="ARBA" id="ARBA00022723"/>
    </source>
</evidence>
<evidence type="ECO:0000256" key="6">
    <source>
        <dbReference type="ARBA" id="ARBA00023033"/>
    </source>
</evidence>
<keyword evidence="2" id="KW-0349">Heme</keyword>
<keyword evidence="8" id="KW-1185">Reference proteome</keyword>
<dbReference type="PANTHER" id="PTHR24291:SF50">
    <property type="entry name" value="BIFUNCTIONAL ALBAFLAVENONE MONOOXYGENASE_TERPENE SYNTHASE"/>
    <property type="match status" value="1"/>
</dbReference>
<dbReference type="Pfam" id="PF00067">
    <property type="entry name" value="p450"/>
    <property type="match status" value="1"/>
</dbReference>
<dbReference type="PRINTS" id="PR00385">
    <property type="entry name" value="P450"/>
</dbReference>
<evidence type="ECO:0000256" key="2">
    <source>
        <dbReference type="ARBA" id="ARBA00022617"/>
    </source>
</evidence>
<comment type="caution">
    <text evidence="7">The sequence shown here is derived from an EMBL/GenBank/DDBJ whole genome shotgun (WGS) entry which is preliminary data.</text>
</comment>
<dbReference type="InterPro" id="IPR001128">
    <property type="entry name" value="Cyt_P450"/>
</dbReference>
<dbReference type="Proteomes" id="UP001500711">
    <property type="component" value="Unassembled WGS sequence"/>
</dbReference>
<evidence type="ECO:0000256" key="1">
    <source>
        <dbReference type="ARBA" id="ARBA00010617"/>
    </source>
</evidence>
<dbReference type="PANTHER" id="PTHR24291">
    <property type="entry name" value="CYTOCHROME P450 FAMILY 4"/>
    <property type="match status" value="1"/>
</dbReference>
<dbReference type="InterPro" id="IPR036396">
    <property type="entry name" value="Cyt_P450_sf"/>
</dbReference>
<accession>A0ABP7C2G2</accession>
<sequence length="452" mass="49773">MPFLQSLADLGPVVRMYLWRQPVYVLTSAQLVHRMLVRDSAKFEKGFVFDKARALLGNGLFTADAQTHLKHRRLVQPAFHRDRVAEYTELIIEQADDAVSSWSPGSLDARLRMGELSTDVVTTALFSTALTAEQKAIVVRALPAVLTGFIQRALYPHPVLEKVPLPTNRRFDAAVHDLRAVVDDIVARCAPEDSNVVSLLLAARDEHTGEGMDAVQVRDEVVSLLLAGAETSATTLTWLLYELARHPELQDEIRQEVASVTGGGSLQVDDVARLTRLGHALTETLRLHTPNWILMRRVIEPVEFDGTRLEPGAEILFSLSALHRDHAVFADPAKFDPDRWREGTVPRTSFMPFITGNRKCIGESFAWNEMVVIAASVVARWQLVLEPGCRVRENATSATVQAGGLKISVAPVAPVSVPRNISSVAPKCPMRTSDVDIQLQPTLVPGEGQGSR</sequence>
<keyword evidence="5" id="KW-0408">Iron</keyword>
<keyword evidence="3" id="KW-0479">Metal-binding</keyword>
<keyword evidence="6" id="KW-0503">Monooxygenase</keyword>
<evidence type="ECO:0000313" key="7">
    <source>
        <dbReference type="EMBL" id="GAA3677535.1"/>
    </source>
</evidence>
<dbReference type="PRINTS" id="PR00463">
    <property type="entry name" value="EP450I"/>
</dbReference>
<evidence type="ECO:0000313" key="8">
    <source>
        <dbReference type="Proteomes" id="UP001500711"/>
    </source>
</evidence>
<keyword evidence="4" id="KW-0560">Oxidoreductase</keyword>
<gene>
    <name evidence="7" type="ORF">GCM10022267_75490</name>
</gene>
<dbReference type="SUPFAM" id="SSF48264">
    <property type="entry name" value="Cytochrome P450"/>
    <property type="match status" value="1"/>
</dbReference>
<dbReference type="InterPro" id="IPR050196">
    <property type="entry name" value="Cytochrome_P450_Monoox"/>
</dbReference>
<evidence type="ECO:0000256" key="5">
    <source>
        <dbReference type="ARBA" id="ARBA00023004"/>
    </source>
</evidence>
<dbReference type="EMBL" id="BAABBE010000032">
    <property type="protein sequence ID" value="GAA3677535.1"/>
    <property type="molecule type" value="Genomic_DNA"/>
</dbReference>
<reference evidence="8" key="1">
    <citation type="journal article" date="2019" name="Int. J. Syst. Evol. Microbiol.">
        <title>The Global Catalogue of Microorganisms (GCM) 10K type strain sequencing project: providing services to taxonomists for standard genome sequencing and annotation.</title>
        <authorList>
            <consortium name="The Broad Institute Genomics Platform"/>
            <consortium name="The Broad Institute Genome Sequencing Center for Infectious Disease"/>
            <person name="Wu L."/>
            <person name="Ma J."/>
        </authorList>
    </citation>
    <scope>NUCLEOTIDE SEQUENCE [LARGE SCALE GENOMIC DNA]</scope>
    <source>
        <strain evidence="8">JCM 17494</strain>
    </source>
</reference>
<dbReference type="Gene3D" id="1.10.630.10">
    <property type="entry name" value="Cytochrome P450"/>
    <property type="match status" value="1"/>
</dbReference>
<name>A0ABP7C2G2_9PSEU</name>
<organism evidence="7 8">
    <name type="scientific">Lentzea roselyniae</name>
    <dbReference type="NCBI Taxonomy" id="531940"/>
    <lineage>
        <taxon>Bacteria</taxon>
        <taxon>Bacillati</taxon>
        <taxon>Actinomycetota</taxon>
        <taxon>Actinomycetes</taxon>
        <taxon>Pseudonocardiales</taxon>
        <taxon>Pseudonocardiaceae</taxon>
        <taxon>Lentzea</taxon>
    </lineage>
</organism>
<proteinExistence type="inferred from homology"/>
<comment type="similarity">
    <text evidence="1">Belongs to the cytochrome P450 family.</text>
</comment>
<dbReference type="InterPro" id="IPR002401">
    <property type="entry name" value="Cyt_P450_E_grp-I"/>
</dbReference>
<protein>
    <submittedName>
        <fullName evidence="7">Cytochrome P450</fullName>
    </submittedName>
</protein>